<dbReference type="PATRIC" id="fig|1133569.4.peg.487"/>
<comment type="caution">
    <text evidence="16">The sequence shown here is derived from an EMBL/GenBank/DDBJ whole genome shotgun (WGS) entry which is preliminary data.</text>
</comment>
<keyword evidence="13" id="KW-0170">Cobalt</keyword>
<evidence type="ECO:0000256" key="1">
    <source>
        <dbReference type="ARBA" id="ARBA00001941"/>
    </source>
</evidence>
<dbReference type="EMBL" id="AYYX01000015">
    <property type="protein sequence ID" value="KRM88999.1"/>
    <property type="molecule type" value="Genomic_DNA"/>
</dbReference>
<dbReference type="PANTHER" id="PTHR43808:SF8">
    <property type="entry name" value="PEPTIDASE M20 DIMERISATION DOMAIN-CONTAINING PROTEIN"/>
    <property type="match status" value="1"/>
</dbReference>
<dbReference type="SUPFAM" id="SSF55031">
    <property type="entry name" value="Bacterial exopeptidase dimerisation domain"/>
    <property type="match status" value="1"/>
</dbReference>
<dbReference type="GO" id="GO:0009089">
    <property type="term" value="P:lysine biosynthetic process via diaminopimelate"/>
    <property type="evidence" value="ECO:0007669"/>
    <property type="project" value="UniProtKB-UniPathway"/>
</dbReference>
<evidence type="ECO:0000256" key="9">
    <source>
        <dbReference type="ARBA" id="ARBA00022801"/>
    </source>
</evidence>
<keyword evidence="11" id="KW-0220">Diaminopimelate biosynthesis</keyword>
<evidence type="ECO:0000313" key="17">
    <source>
        <dbReference type="Proteomes" id="UP000051576"/>
    </source>
</evidence>
<dbReference type="Proteomes" id="UP000051576">
    <property type="component" value="Unassembled WGS sequence"/>
</dbReference>
<organism evidence="16 17">
    <name type="scientific">Liquorilactobacillus vini DSM 20605</name>
    <dbReference type="NCBI Taxonomy" id="1133569"/>
    <lineage>
        <taxon>Bacteria</taxon>
        <taxon>Bacillati</taxon>
        <taxon>Bacillota</taxon>
        <taxon>Bacilli</taxon>
        <taxon>Lactobacillales</taxon>
        <taxon>Lactobacillaceae</taxon>
        <taxon>Liquorilactobacillus</taxon>
    </lineage>
</organism>
<keyword evidence="7" id="KW-0028">Amino-acid biosynthesis</keyword>
<evidence type="ECO:0000259" key="15">
    <source>
        <dbReference type="Pfam" id="PF07687"/>
    </source>
</evidence>
<evidence type="ECO:0000256" key="5">
    <source>
        <dbReference type="ARBA" id="ARBA00011921"/>
    </source>
</evidence>
<accession>A0A0R2CBP2</accession>
<gene>
    <name evidence="16" type="ORF">FD21_GL000462</name>
</gene>
<dbReference type="GO" id="GO:0046872">
    <property type="term" value="F:metal ion binding"/>
    <property type="evidence" value="ECO:0007669"/>
    <property type="project" value="UniProtKB-KW"/>
</dbReference>
<protein>
    <recommendedName>
        <fullName evidence="6">Probable succinyl-diaminopimelate desuccinylase</fullName>
        <ecNumber evidence="5">3.5.1.18</ecNumber>
    </recommendedName>
</protein>
<comment type="cofactor">
    <cofactor evidence="2">
        <name>Zn(2+)</name>
        <dbReference type="ChEBI" id="CHEBI:29105"/>
    </cofactor>
</comment>
<dbReference type="Pfam" id="PF07687">
    <property type="entry name" value="M20_dimer"/>
    <property type="match status" value="1"/>
</dbReference>
<dbReference type="AlphaFoldDB" id="A0A0R2CBP2"/>
<dbReference type="EC" id="3.5.1.18" evidence="5"/>
<dbReference type="SUPFAM" id="SSF53187">
    <property type="entry name" value="Zn-dependent exopeptidases"/>
    <property type="match status" value="1"/>
</dbReference>
<proteinExistence type="inferred from homology"/>
<feature type="domain" description="Peptidase M20 dimerisation" evidence="15">
    <location>
        <begin position="177"/>
        <end position="281"/>
    </location>
</feature>
<dbReference type="InterPro" id="IPR050072">
    <property type="entry name" value="Peptidase_M20A"/>
</dbReference>
<evidence type="ECO:0000256" key="2">
    <source>
        <dbReference type="ARBA" id="ARBA00001947"/>
    </source>
</evidence>
<comment type="cofactor">
    <cofactor evidence="1">
        <name>Co(2+)</name>
        <dbReference type="ChEBI" id="CHEBI:48828"/>
    </cofactor>
</comment>
<reference evidence="16 17" key="1">
    <citation type="journal article" date="2015" name="Genome Announc.">
        <title>Expanding the biotechnology potential of lactobacilli through comparative genomics of 213 strains and associated genera.</title>
        <authorList>
            <person name="Sun Z."/>
            <person name="Harris H.M."/>
            <person name="McCann A."/>
            <person name="Guo C."/>
            <person name="Argimon S."/>
            <person name="Zhang W."/>
            <person name="Yang X."/>
            <person name="Jeffery I.B."/>
            <person name="Cooney J.C."/>
            <person name="Kagawa T.F."/>
            <person name="Liu W."/>
            <person name="Song Y."/>
            <person name="Salvetti E."/>
            <person name="Wrobel A."/>
            <person name="Rasinkangas P."/>
            <person name="Parkhill J."/>
            <person name="Rea M.C."/>
            <person name="O'Sullivan O."/>
            <person name="Ritari J."/>
            <person name="Douillard F.P."/>
            <person name="Paul Ross R."/>
            <person name="Yang R."/>
            <person name="Briner A.E."/>
            <person name="Felis G.E."/>
            <person name="de Vos W.M."/>
            <person name="Barrangou R."/>
            <person name="Klaenhammer T.R."/>
            <person name="Caufield P.W."/>
            <person name="Cui Y."/>
            <person name="Zhang H."/>
            <person name="O'Toole P.W."/>
        </authorList>
    </citation>
    <scope>NUCLEOTIDE SEQUENCE [LARGE SCALE GENOMIC DNA]</scope>
    <source>
        <strain evidence="16 17">DSM 20605</strain>
    </source>
</reference>
<dbReference type="Gene3D" id="3.30.70.360">
    <property type="match status" value="1"/>
</dbReference>
<comment type="similarity">
    <text evidence="4">Belongs to the peptidase M20A family.</text>
</comment>
<dbReference type="InterPro" id="IPR036264">
    <property type="entry name" value="Bact_exopeptidase_dim_dom"/>
</dbReference>
<keyword evidence="17" id="KW-1185">Reference proteome</keyword>
<dbReference type="Pfam" id="PF01546">
    <property type="entry name" value="Peptidase_M20"/>
    <property type="match status" value="1"/>
</dbReference>
<dbReference type="PROSITE" id="PS00759">
    <property type="entry name" value="ARGE_DAPE_CPG2_2"/>
    <property type="match status" value="1"/>
</dbReference>
<evidence type="ECO:0000256" key="12">
    <source>
        <dbReference type="ARBA" id="ARBA00023154"/>
    </source>
</evidence>
<dbReference type="GO" id="GO:0019877">
    <property type="term" value="P:diaminopimelate biosynthetic process"/>
    <property type="evidence" value="ECO:0007669"/>
    <property type="project" value="UniProtKB-KW"/>
</dbReference>
<keyword evidence="8" id="KW-0479">Metal-binding</keyword>
<comment type="catalytic activity">
    <reaction evidence="14">
        <text>N-succinyl-(2S,6S)-2,6-diaminopimelate + H2O = (2S,6S)-2,6-diaminopimelate + succinate</text>
        <dbReference type="Rhea" id="RHEA:22608"/>
        <dbReference type="ChEBI" id="CHEBI:15377"/>
        <dbReference type="ChEBI" id="CHEBI:30031"/>
        <dbReference type="ChEBI" id="CHEBI:57609"/>
        <dbReference type="ChEBI" id="CHEBI:58087"/>
        <dbReference type="EC" id="3.5.1.18"/>
    </reaction>
</comment>
<dbReference type="eggNOG" id="COG0624">
    <property type="taxonomic scope" value="Bacteria"/>
</dbReference>
<sequence>MIFLDEKQKIAVLKKLIQLKTINDHETQAANYLAALFAPYPQAKVQRLTYAPGRDNLVVTIGESGPILGLSGHLDVVAPGNLADWQNDPFIPEIRAGKLYGRGAADMKSGLAAIVVAMLELLAKKQPLAGRIRLLATVGEETGEYGAAQLTKAGFADYLAGLLIAEPTDGFKKLIYTSRGVIDYQVISIGKAAHSARPQFGINAIDNLLTFYRELKIRFAKFTKIDPILGGITHSITKINGGEQVNSIPSKAEMMGNIRTIPAYPNRVFYETMENLINELNQKPGFKLSLTYSFPEEAIFGTPDSPIIQTAQKVYQRLFGHPVEVTGSLGANDGAEFLQAKGNFNSIELGPGSQTSHQSNEYVEINTYLQAIEFYQQFAIEFLKQQQ</sequence>
<dbReference type="NCBIfam" id="NF006365">
    <property type="entry name" value="PRK08588.1"/>
    <property type="match status" value="1"/>
</dbReference>
<dbReference type="InterPro" id="IPR001261">
    <property type="entry name" value="ArgE/DapE_CS"/>
</dbReference>
<evidence type="ECO:0000313" key="16">
    <source>
        <dbReference type="EMBL" id="KRM88999.1"/>
    </source>
</evidence>
<name>A0A0R2CBP2_9LACO</name>
<dbReference type="Gene3D" id="3.40.630.10">
    <property type="entry name" value="Zn peptidases"/>
    <property type="match status" value="2"/>
</dbReference>
<dbReference type="InterPro" id="IPR002933">
    <property type="entry name" value="Peptidase_M20"/>
</dbReference>
<dbReference type="CDD" id="cd08659">
    <property type="entry name" value="M20_ArgE_DapE-like"/>
    <property type="match status" value="1"/>
</dbReference>
<evidence type="ECO:0000256" key="7">
    <source>
        <dbReference type="ARBA" id="ARBA00022605"/>
    </source>
</evidence>
<keyword evidence="10" id="KW-0862">Zinc</keyword>
<evidence type="ECO:0000256" key="14">
    <source>
        <dbReference type="ARBA" id="ARBA00051301"/>
    </source>
</evidence>
<dbReference type="UniPathway" id="UPA00034">
    <property type="reaction ID" value="UER00021"/>
</dbReference>
<dbReference type="GO" id="GO:0009014">
    <property type="term" value="F:succinyl-diaminopimelate desuccinylase activity"/>
    <property type="evidence" value="ECO:0007669"/>
    <property type="project" value="UniProtKB-EC"/>
</dbReference>
<evidence type="ECO:0000256" key="4">
    <source>
        <dbReference type="ARBA" id="ARBA00006247"/>
    </source>
</evidence>
<evidence type="ECO:0000256" key="11">
    <source>
        <dbReference type="ARBA" id="ARBA00022915"/>
    </source>
</evidence>
<evidence type="ECO:0000256" key="8">
    <source>
        <dbReference type="ARBA" id="ARBA00022723"/>
    </source>
</evidence>
<dbReference type="InterPro" id="IPR011650">
    <property type="entry name" value="Peptidase_M20_dimer"/>
</dbReference>
<keyword evidence="9" id="KW-0378">Hydrolase</keyword>
<evidence type="ECO:0000256" key="6">
    <source>
        <dbReference type="ARBA" id="ARBA00016853"/>
    </source>
</evidence>
<evidence type="ECO:0000256" key="3">
    <source>
        <dbReference type="ARBA" id="ARBA00005130"/>
    </source>
</evidence>
<dbReference type="InterPro" id="IPR010182">
    <property type="entry name" value="ArgE/DapE"/>
</dbReference>
<dbReference type="NCBIfam" id="TIGR01910">
    <property type="entry name" value="DapE-ArgE"/>
    <property type="match status" value="1"/>
</dbReference>
<evidence type="ECO:0000256" key="10">
    <source>
        <dbReference type="ARBA" id="ARBA00022833"/>
    </source>
</evidence>
<dbReference type="PROSITE" id="PS00758">
    <property type="entry name" value="ARGE_DAPE_CPG2_1"/>
    <property type="match status" value="1"/>
</dbReference>
<comment type="pathway">
    <text evidence="3">Amino-acid biosynthesis; L-lysine biosynthesis via DAP pathway; LL-2,6-diaminopimelate from (S)-tetrahydrodipicolinate (succinylase route): step 3/3.</text>
</comment>
<dbReference type="STRING" id="1133569.FD21_GL000462"/>
<keyword evidence="12" id="KW-0457">Lysine biosynthesis</keyword>
<dbReference type="PANTHER" id="PTHR43808">
    <property type="entry name" value="ACETYLORNITHINE DEACETYLASE"/>
    <property type="match status" value="1"/>
</dbReference>
<evidence type="ECO:0000256" key="13">
    <source>
        <dbReference type="ARBA" id="ARBA00023285"/>
    </source>
</evidence>